<dbReference type="InterPro" id="IPR052743">
    <property type="entry name" value="Glutaminase_GtaA"/>
</dbReference>
<accession>A0A0H2S1W8</accession>
<feature type="domain" description="Glutaminase A N-terminal" evidence="3">
    <location>
        <begin position="112"/>
        <end position="354"/>
    </location>
</feature>
<gene>
    <name evidence="4" type="ORF">SCHPADRAFT_938385</name>
</gene>
<name>A0A0H2S1W8_9AGAM</name>
<evidence type="ECO:0000259" key="3">
    <source>
        <dbReference type="Pfam" id="PF17168"/>
    </source>
</evidence>
<dbReference type="Pfam" id="PF17168">
    <property type="entry name" value="DUF5127"/>
    <property type="match status" value="1"/>
</dbReference>
<sequence length="746" mass="81646">MRPPNILEDALKLWLIFSSFLRLCELHNAQASSTFTPFFPLTWPVAVKGPYLNTWIGGLLPASTLAFWPTWDDQVTWTCVVIVDKNPYLITGPTMPPKASSASQTAIEFTATKTIISLTAGPVVVNVTFLSPITPSDLVRQSMPFAYFYVDISSADGFPHDVRIYSDVNPQWLYSYNLQLPTDPLPKINATGSLINSTDFVGLQMQLQESRPFVEVLDHAQDVVGVYAMKSDSSDIKYQIGPSSTVLALGSSATGLQNTVDAKYSSHALDDPFDAFAITVDLGSIQNTSKSVMWTIGMLRDPSINLTTASGANQLRSSYYWQNFSSIPDIISFVLNDFDEARASANNFDQMIRNVSLSNVAGYTDLLSLAARQIFGTLEITLSKSSDGAWNHSDIMIFSKDMGDISSIGNSGGTNVVDVLYAGFPAVLFLAPNFGQYLLRPILESQIDSNGTLIGQPYAPQNLGTLVVHSYYSYLIALRPQGTAFPNVTCNTSPHNLGIEESGNMLIMVLALFQKTGDLSIIQNYYPLLKSWADYLVNQTFESSFQTSSPSDGVSSLPQTNLVLKGIIGISAMSSISSAIDMRDDQTGYKAIAQQYIQTWLDKIVSQDRTHLLSLFTNESSSGLIYNMYADKLLGLGLIPSDLTGLQFEFYDSLVIASDTLLGVPLDSVNSTLSRLDWTMFSVASFLDGVQDDAFETLQIIQPTISMLRNYATSPRISVPVSIVYNLENGLPYAGTNRSVLVSTQC</sequence>
<organism evidence="4 5">
    <name type="scientific">Schizopora paradoxa</name>
    <dbReference type="NCBI Taxonomy" id="27342"/>
    <lineage>
        <taxon>Eukaryota</taxon>
        <taxon>Fungi</taxon>
        <taxon>Dikarya</taxon>
        <taxon>Basidiomycota</taxon>
        <taxon>Agaricomycotina</taxon>
        <taxon>Agaricomycetes</taxon>
        <taxon>Hymenochaetales</taxon>
        <taxon>Schizoporaceae</taxon>
        <taxon>Schizopora</taxon>
    </lineage>
</organism>
<evidence type="ECO:0000313" key="4">
    <source>
        <dbReference type="EMBL" id="KLO15788.1"/>
    </source>
</evidence>
<evidence type="ECO:0000259" key="2">
    <source>
        <dbReference type="Pfam" id="PF16335"/>
    </source>
</evidence>
<dbReference type="InterPro" id="IPR032514">
    <property type="entry name" value="GtaA_central"/>
</dbReference>
<dbReference type="PANTHER" id="PTHR31987">
    <property type="entry name" value="GLUTAMINASE A-RELATED"/>
    <property type="match status" value="1"/>
</dbReference>
<proteinExistence type="predicted"/>
<dbReference type="InterPro" id="IPR033433">
    <property type="entry name" value="GtaA_N"/>
</dbReference>
<evidence type="ECO:0000256" key="1">
    <source>
        <dbReference type="SAM" id="SignalP"/>
    </source>
</evidence>
<protein>
    <recommendedName>
        <fullName evidence="6">DUF1793-domain-containing protein</fullName>
    </recommendedName>
</protein>
<feature type="chain" id="PRO_5005202344" description="DUF1793-domain-containing protein" evidence="1">
    <location>
        <begin position="27"/>
        <end position="746"/>
    </location>
</feature>
<dbReference type="AlphaFoldDB" id="A0A0H2S1W8"/>
<feature type="signal peptide" evidence="1">
    <location>
        <begin position="1"/>
        <end position="26"/>
    </location>
</feature>
<reference evidence="4 5" key="1">
    <citation type="submission" date="2015-04" db="EMBL/GenBank/DDBJ databases">
        <title>Complete genome sequence of Schizopora paradoxa KUC8140, a cosmopolitan wood degrader in East Asia.</title>
        <authorList>
            <consortium name="DOE Joint Genome Institute"/>
            <person name="Min B."/>
            <person name="Park H."/>
            <person name="Jang Y."/>
            <person name="Kim J.-J."/>
            <person name="Kim K.H."/>
            <person name="Pangilinan J."/>
            <person name="Lipzen A."/>
            <person name="Riley R."/>
            <person name="Grigoriev I.V."/>
            <person name="Spatafora J.W."/>
            <person name="Choi I.-G."/>
        </authorList>
    </citation>
    <scope>NUCLEOTIDE SEQUENCE [LARGE SCALE GENOMIC DNA]</scope>
    <source>
        <strain evidence="4 5">KUC8140</strain>
    </source>
</reference>
<dbReference type="Pfam" id="PF16335">
    <property type="entry name" value="GtaA_6_Hairpin"/>
    <property type="match status" value="1"/>
</dbReference>
<feature type="domain" description="Glutaminase A central" evidence="2">
    <location>
        <begin position="363"/>
        <end position="740"/>
    </location>
</feature>
<evidence type="ECO:0000313" key="5">
    <source>
        <dbReference type="Proteomes" id="UP000053477"/>
    </source>
</evidence>
<dbReference type="InParanoid" id="A0A0H2S1W8"/>
<dbReference type="OrthoDB" id="3918848at2759"/>
<dbReference type="PANTHER" id="PTHR31987:SF1">
    <property type="entry name" value="GLUTAMINASE A"/>
    <property type="match status" value="1"/>
</dbReference>
<dbReference type="STRING" id="27342.A0A0H2S1W8"/>
<dbReference type="EMBL" id="KQ085924">
    <property type="protein sequence ID" value="KLO15788.1"/>
    <property type="molecule type" value="Genomic_DNA"/>
</dbReference>
<keyword evidence="5" id="KW-1185">Reference proteome</keyword>
<keyword evidence="1" id="KW-0732">Signal</keyword>
<evidence type="ECO:0008006" key="6">
    <source>
        <dbReference type="Google" id="ProtNLM"/>
    </source>
</evidence>
<dbReference type="Proteomes" id="UP000053477">
    <property type="component" value="Unassembled WGS sequence"/>
</dbReference>